<dbReference type="SMART" id="SM00248">
    <property type="entry name" value="ANK"/>
    <property type="match status" value="10"/>
</dbReference>
<dbReference type="RefSeq" id="XP_060308668.1">
    <property type="nucleotide sequence ID" value="XM_060460620.1"/>
</dbReference>
<proteinExistence type="predicted"/>
<dbReference type="Pfam" id="PF24883">
    <property type="entry name" value="NPHP3_N"/>
    <property type="match status" value="1"/>
</dbReference>
<feature type="repeat" description="ANK" evidence="2">
    <location>
        <begin position="823"/>
        <end position="855"/>
    </location>
</feature>
<dbReference type="PROSITE" id="PS50297">
    <property type="entry name" value="ANK_REP_REGION"/>
    <property type="match status" value="3"/>
</dbReference>
<dbReference type="SUPFAM" id="SSF52540">
    <property type="entry name" value="P-loop containing nucleoside triphosphate hydrolases"/>
    <property type="match status" value="1"/>
</dbReference>
<evidence type="ECO:0000313" key="6">
    <source>
        <dbReference type="EMBL" id="KAK1516922.1"/>
    </source>
</evidence>
<dbReference type="InterPro" id="IPR036770">
    <property type="entry name" value="Ankyrin_rpt-contain_sf"/>
</dbReference>
<dbReference type="Pfam" id="PF12796">
    <property type="entry name" value="Ank_2"/>
    <property type="match status" value="2"/>
</dbReference>
<evidence type="ECO:0000313" key="7">
    <source>
        <dbReference type="Proteomes" id="UP001240678"/>
    </source>
</evidence>
<feature type="domain" description="Nephrocystin 3-like N-terminal" evidence="5">
    <location>
        <begin position="190"/>
        <end position="350"/>
    </location>
</feature>
<evidence type="ECO:0000256" key="1">
    <source>
        <dbReference type="ARBA" id="ARBA00022737"/>
    </source>
</evidence>
<gene>
    <name evidence="6" type="ORF">CCOS01_12471</name>
</gene>
<dbReference type="Pfam" id="PF22939">
    <property type="entry name" value="WHD_GPIID"/>
    <property type="match status" value="1"/>
</dbReference>
<keyword evidence="7" id="KW-1185">Reference proteome</keyword>
<dbReference type="EMBL" id="MOOE01000015">
    <property type="protein sequence ID" value="KAK1516922.1"/>
    <property type="molecule type" value="Genomic_DNA"/>
</dbReference>
<dbReference type="InterPro" id="IPR002110">
    <property type="entry name" value="Ankyrin_rpt"/>
</dbReference>
<reference evidence="6 7" key="1">
    <citation type="submission" date="2016-10" db="EMBL/GenBank/DDBJ databases">
        <title>The genome sequence of Colletotrichum fioriniae PJ7.</title>
        <authorList>
            <person name="Baroncelli R."/>
        </authorList>
    </citation>
    <scope>NUCLEOTIDE SEQUENCE [LARGE SCALE GENOMIC DNA]</scope>
    <source>
        <strain evidence="6 7">IMI 309622</strain>
    </source>
</reference>
<sequence length="1134" mass="125998">MEAVGGAAAILQLIDVALKTTIQVYKIYADFRDAKDTHKRLAREMRDLVRVLQQLLDVVLDSDPDRPKSGHAEALREMLEGEDSIVACCQKDVIEVSNLLGEIPSASWPIRKRKIDRTLSNIASTRAQLGLAVQTQSMAVVLDIRRTLDRHESYMRQHVESESNKAIFGWLNPPDVWESLKNALQKRHPGTGEWILKTPEFEHWKENPGTLWLSGMPGAGKTIISSTIVTSLLSEAQTSTSAVVYSYFDFSNESQQEAQSFLRTCIAQLAAKKPAAFDILLGFRNRFPEAQDQQPGLEEFLEATVAAMGCFHRVFLVVDAIDECSERKKLLDIFKELHLVRNLHLVLLSRREQQIEKVLSASSTELPLCGAHVDQDIAAYVRQRIHHSEEMKEWTGEDRAKVETQLIEMAGGMFRWVHCQLDSLEKCTDSEQVDETLASLPSDLPSTYERILMNIDAKSAARVRGVLVALAFARRPLQVSEVMNIISISIKDYPRAKKSKNTVYLHQLLSLCSSIVSISTSGEGEKKKREMRLAHASVKDYLVSEHLRNGPASTFYTTPGQGHLFMAAKGVACLLDQNDVSRLGPHILEEVPFLLYSALNWVHHARDANTESDRGSLDDLIFALLHHKDGAYINWHRVAGCHGPATPVEGYAWDIHIRDGSKLVDDGRPATKERLLNGHYIDRPLHHAIQWNLWRVVQRLLDAGHDPNGHSKGSRVPLHYGVLHRALESMDLILNNGGNIDACDLFGDTPAMFCAYKAKDPVTMEWLIDRGASLYPVSRRSGSLLQCAAMEGDPDVLEVILRKTPRNIPPDTEADRSCNKVAGLATPLQCAAYAGNLACIELLLTYGADINFGKGKVGTPLHAAGASGNLSAFQLLLQRGANPNVASGQYGSVLWAAGYGGDRECVRICLGRGLSIDGLATMCLGPEKEWQDCLPDEQDKLVSEIIRVAGDRHCRDIFDAARSGITSRVTAHLRGAKGNKTKLESRDKLFSRTPLMWAAGEGHIETVKLLVKEGAKHCPRARDTQTPLELACLGGHLGMVKCLLAIGAIADFRRAGSYRIAVVCAAMSGNMDLVNFLKSLEEDRTTTFEFEGHVYEYDGDKQYKRKPRSLCYVESEFQSGWRRRRGCLNLTSVR</sequence>
<dbReference type="AlphaFoldDB" id="A0AAJ0DWE8"/>
<dbReference type="InterPro" id="IPR031348">
    <property type="entry name" value="PigL_N"/>
</dbReference>
<dbReference type="PANTHER" id="PTHR10039">
    <property type="entry name" value="AMELOGENIN"/>
    <property type="match status" value="1"/>
</dbReference>
<feature type="repeat" description="ANK" evidence="2">
    <location>
        <begin position="856"/>
        <end position="888"/>
    </location>
</feature>
<dbReference type="PROSITE" id="PS50088">
    <property type="entry name" value="ANK_REPEAT"/>
    <property type="match status" value="5"/>
</dbReference>
<evidence type="ECO:0000256" key="2">
    <source>
        <dbReference type="PROSITE-ProRule" id="PRU00023"/>
    </source>
</evidence>
<keyword evidence="2" id="KW-0040">ANK repeat</keyword>
<name>A0AAJ0DWE8_9PEZI</name>
<evidence type="ECO:0000259" key="5">
    <source>
        <dbReference type="Pfam" id="PF24883"/>
    </source>
</evidence>
<dbReference type="InterPro" id="IPR054471">
    <property type="entry name" value="GPIID_WHD"/>
</dbReference>
<feature type="domain" description="Azaphilone pigments biosynthesis cluster protein L N-terminal" evidence="3">
    <location>
        <begin position="2"/>
        <end position="61"/>
    </location>
</feature>
<organism evidence="6 7">
    <name type="scientific">Colletotrichum costaricense</name>
    <dbReference type="NCBI Taxonomy" id="1209916"/>
    <lineage>
        <taxon>Eukaryota</taxon>
        <taxon>Fungi</taxon>
        <taxon>Dikarya</taxon>
        <taxon>Ascomycota</taxon>
        <taxon>Pezizomycotina</taxon>
        <taxon>Sordariomycetes</taxon>
        <taxon>Hypocreomycetidae</taxon>
        <taxon>Glomerellales</taxon>
        <taxon>Glomerellaceae</taxon>
        <taxon>Colletotrichum</taxon>
        <taxon>Colletotrichum acutatum species complex</taxon>
    </lineage>
</organism>
<protein>
    <submittedName>
        <fullName evidence="6">Pfs domain-containing protein</fullName>
    </submittedName>
</protein>
<dbReference type="InterPro" id="IPR056884">
    <property type="entry name" value="NPHP3-like_N"/>
</dbReference>
<feature type="repeat" description="ANK" evidence="2">
    <location>
        <begin position="713"/>
        <end position="745"/>
    </location>
</feature>
<dbReference type="SUPFAM" id="SSF48403">
    <property type="entry name" value="Ankyrin repeat"/>
    <property type="match status" value="2"/>
</dbReference>
<evidence type="ECO:0000259" key="3">
    <source>
        <dbReference type="Pfam" id="PF17111"/>
    </source>
</evidence>
<dbReference type="Pfam" id="PF17111">
    <property type="entry name" value="PigL_N"/>
    <property type="match status" value="1"/>
</dbReference>
<evidence type="ECO:0000259" key="4">
    <source>
        <dbReference type="Pfam" id="PF22939"/>
    </source>
</evidence>
<accession>A0AAJ0DWE8</accession>
<comment type="caution">
    <text evidence="6">The sequence shown here is derived from an EMBL/GenBank/DDBJ whole genome shotgun (WGS) entry which is preliminary data.</text>
</comment>
<dbReference type="InterPro" id="IPR027417">
    <property type="entry name" value="P-loop_NTPase"/>
</dbReference>
<feature type="repeat" description="ANK" evidence="2">
    <location>
        <begin position="990"/>
        <end position="1015"/>
    </location>
</feature>
<dbReference type="Gene3D" id="1.25.40.20">
    <property type="entry name" value="Ankyrin repeat-containing domain"/>
    <property type="match status" value="2"/>
</dbReference>
<dbReference type="PANTHER" id="PTHR10039:SF16">
    <property type="entry name" value="GPI INOSITOL-DEACYLASE"/>
    <property type="match status" value="1"/>
</dbReference>
<feature type="domain" description="GPI inositol-deacylase winged helix" evidence="4">
    <location>
        <begin position="451"/>
        <end position="548"/>
    </location>
</feature>
<dbReference type="Proteomes" id="UP001240678">
    <property type="component" value="Unassembled WGS sequence"/>
</dbReference>
<dbReference type="GeneID" id="85344167"/>
<dbReference type="Gene3D" id="3.40.50.300">
    <property type="entry name" value="P-loop containing nucleotide triphosphate hydrolases"/>
    <property type="match status" value="1"/>
</dbReference>
<keyword evidence="1" id="KW-0677">Repeat</keyword>
<feature type="repeat" description="ANK" evidence="2">
    <location>
        <begin position="1023"/>
        <end position="1055"/>
    </location>
</feature>